<dbReference type="Proteomes" id="UP000289340">
    <property type="component" value="Chromosome 18"/>
</dbReference>
<accession>A0A445FSL2</accession>
<dbReference type="InterPro" id="IPR036691">
    <property type="entry name" value="Endo/exonu/phosph_ase_sf"/>
</dbReference>
<evidence type="ECO:0000313" key="1">
    <source>
        <dbReference type="EMBL" id="RZB51869.1"/>
    </source>
</evidence>
<name>A0A445FSL2_GLYSO</name>
<dbReference type="AlphaFoldDB" id="A0A445FSL2"/>
<gene>
    <name evidence="1" type="ORF">D0Y65_048338</name>
</gene>
<reference evidence="1 2" key="1">
    <citation type="submission" date="2018-09" db="EMBL/GenBank/DDBJ databases">
        <title>A high-quality reference genome of wild soybean provides a powerful tool to mine soybean genomes.</title>
        <authorList>
            <person name="Xie M."/>
            <person name="Chung C.Y.L."/>
            <person name="Li M.-W."/>
            <person name="Wong F.-L."/>
            <person name="Chan T.-F."/>
            <person name="Lam H.-M."/>
        </authorList>
    </citation>
    <scope>NUCLEOTIDE SEQUENCE [LARGE SCALE GENOMIC DNA]</scope>
    <source>
        <strain evidence="2">cv. W05</strain>
        <tissue evidence="1">Hypocotyl of etiolated seedlings</tissue>
    </source>
</reference>
<evidence type="ECO:0000313" key="2">
    <source>
        <dbReference type="Proteomes" id="UP000289340"/>
    </source>
</evidence>
<evidence type="ECO:0008006" key="3">
    <source>
        <dbReference type="Google" id="ProtNLM"/>
    </source>
</evidence>
<proteinExistence type="predicted"/>
<dbReference type="Gene3D" id="3.60.10.10">
    <property type="entry name" value="Endonuclease/exonuclease/phosphatase"/>
    <property type="match status" value="1"/>
</dbReference>
<keyword evidence="2" id="KW-1185">Reference proteome</keyword>
<comment type="caution">
    <text evidence="1">The sequence shown here is derived from an EMBL/GenBank/DDBJ whole genome shotgun (WGS) entry which is preliminary data.</text>
</comment>
<organism evidence="1 2">
    <name type="scientific">Glycine soja</name>
    <name type="common">Wild soybean</name>
    <dbReference type="NCBI Taxonomy" id="3848"/>
    <lineage>
        <taxon>Eukaryota</taxon>
        <taxon>Viridiplantae</taxon>
        <taxon>Streptophyta</taxon>
        <taxon>Embryophyta</taxon>
        <taxon>Tracheophyta</taxon>
        <taxon>Spermatophyta</taxon>
        <taxon>Magnoliopsida</taxon>
        <taxon>eudicotyledons</taxon>
        <taxon>Gunneridae</taxon>
        <taxon>Pentapetalae</taxon>
        <taxon>rosids</taxon>
        <taxon>fabids</taxon>
        <taxon>Fabales</taxon>
        <taxon>Fabaceae</taxon>
        <taxon>Papilionoideae</taxon>
        <taxon>50 kb inversion clade</taxon>
        <taxon>NPAAA clade</taxon>
        <taxon>indigoferoid/millettioid clade</taxon>
        <taxon>Phaseoleae</taxon>
        <taxon>Glycine</taxon>
        <taxon>Glycine subgen. Soja</taxon>
    </lineage>
</organism>
<sequence>MEPPNIQNLSLDDDDMGLEFNIETPIEAAVDYSLCLSYHVDVLLCETLVHARPIDKIKILLGFDSCLSVDTNGRSGGLVMFWKHPFDCQLLNFSSNPSWRLTGFYGYLECRRSKDSWNLLRYLANDTSLPLCVFGNFNDLLSSDEKIGFIDHPNWLLNGFREALADCNSHDLPMEGY</sequence>
<dbReference type="SUPFAM" id="SSF56219">
    <property type="entry name" value="DNase I-like"/>
    <property type="match status" value="1"/>
</dbReference>
<dbReference type="EMBL" id="QZWG01000018">
    <property type="protein sequence ID" value="RZB51869.1"/>
    <property type="molecule type" value="Genomic_DNA"/>
</dbReference>
<protein>
    <recommendedName>
        <fullName evidence="3">Endonuclease/exonuclease/phosphatase domain-containing protein</fullName>
    </recommendedName>
</protein>